<gene>
    <name evidence="2" type="ORF">B0T26DRAFT_677619</name>
</gene>
<dbReference type="GeneID" id="85323394"/>
<evidence type="ECO:0000256" key="1">
    <source>
        <dbReference type="SAM" id="MobiDB-lite"/>
    </source>
</evidence>
<proteinExistence type="predicted"/>
<sequence>MASTGFAPALPQILDVDERSRLLPDLDDVLSSVGDDGTVAGDDDESRRSQASPCPAISCSSQLTGPTKVFQVPLSGDNKSVLESWTITYHARTKKVSAWYHWLGICWWRRTEAEDSHVLSVVPNAHFSQAELGVVCANDQAQYAASCRKKSATAGHGADLERRLRKLDWKVQDEIYDLLNDRVQSSSNAFRRRDWKVVVLVEVPGGEMTDAAAQALMAPGRTHKSQLRRKRLLRPLLSRKKRPSMPITEYRLILRGTETKANDEGWGSHNRYSRPWRAVDEKELADKRLSKETQGNENRWSKETHVGDKYVDF</sequence>
<protein>
    <submittedName>
        <fullName evidence="2">Uncharacterized protein</fullName>
    </submittedName>
</protein>
<keyword evidence="3" id="KW-1185">Reference proteome</keyword>
<accession>A0AA40ACB3</accession>
<dbReference type="Proteomes" id="UP001172101">
    <property type="component" value="Unassembled WGS sequence"/>
</dbReference>
<organism evidence="2 3">
    <name type="scientific">Lasiosphaeria miniovina</name>
    <dbReference type="NCBI Taxonomy" id="1954250"/>
    <lineage>
        <taxon>Eukaryota</taxon>
        <taxon>Fungi</taxon>
        <taxon>Dikarya</taxon>
        <taxon>Ascomycota</taxon>
        <taxon>Pezizomycotina</taxon>
        <taxon>Sordariomycetes</taxon>
        <taxon>Sordariomycetidae</taxon>
        <taxon>Sordariales</taxon>
        <taxon>Lasiosphaeriaceae</taxon>
        <taxon>Lasiosphaeria</taxon>
    </lineage>
</organism>
<evidence type="ECO:0000313" key="2">
    <source>
        <dbReference type="EMBL" id="KAK0713265.1"/>
    </source>
</evidence>
<feature type="region of interest" description="Disordered" evidence="1">
    <location>
        <begin position="287"/>
        <end position="313"/>
    </location>
</feature>
<comment type="caution">
    <text evidence="2">The sequence shown here is derived from an EMBL/GenBank/DDBJ whole genome shotgun (WGS) entry which is preliminary data.</text>
</comment>
<reference evidence="2" key="1">
    <citation type="submission" date="2023-06" db="EMBL/GenBank/DDBJ databases">
        <title>Genome-scale phylogeny and comparative genomics of the fungal order Sordariales.</title>
        <authorList>
            <consortium name="Lawrence Berkeley National Laboratory"/>
            <person name="Hensen N."/>
            <person name="Bonometti L."/>
            <person name="Westerberg I."/>
            <person name="Brannstrom I.O."/>
            <person name="Guillou S."/>
            <person name="Cros-Aarteil S."/>
            <person name="Calhoun S."/>
            <person name="Haridas S."/>
            <person name="Kuo A."/>
            <person name="Mondo S."/>
            <person name="Pangilinan J."/>
            <person name="Riley R."/>
            <person name="LaButti K."/>
            <person name="Andreopoulos B."/>
            <person name="Lipzen A."/>
            <person name="Chen C."/>
            <person name="Yanf M."/>
            <person name="Daum C."/>
            <person name="Ng V."/>
            <person name="Clum A."/>
            <person name="Steindorff A."/>
            <person name="Ohm R."/>
            <person name="Martin F."/>
            <person name="Silar P."/>
            <person name="Natvig D."/>
            <person name="Lalanne C."/>
            <person name="Gautier V."/>
            <person name="Ament-velasquez S.L."/>
            <person name="Kruys A."/>
            <person name="Hutchinson M.I."/>
            <person name="Powell A.J."/>
            <person name="Barry K."/>
            <person name="Miller A.N."/>
            <person name="Grigoriev I.V."/>
            <person name="Debuchy R."/>
            <person name="Gladieux P."/>
            <person name="Thoren M.H."/>
            <person name="Johannesson H."/>
        </authorList>
    </citation>
    <scope>NUCLEOTIDE SEQUENCE</scope>
    <source>
        <strain evidence="2">SMH2392-1A</strain>
    </source>
</reference>
<dbReference type="AlphaFoldDB" id="A0AA40ACB3"/>
<evidence type="ECO:0000313" key="3">
    <source>
        <dbReference type="Proteomes" id="UP001172101"/>
    </source>
</evidence>
<name>A0AA40ACB3_9PEZI</name>
<dbReference type="EMBL" id="JAUIRO010000005">
    <property type="protein sequence ID" value="KAK0713265.1"/>
    <property type="molecule type" value="Genomic_DNA"/>
</dbReference>
<dbReference type="RefSeq" id="XP_060294588.1">
    <property type="nucleotide sequence ID" value="XM_060440124.1"/>
</dbReference>
<feature type="compositionally biased region" description="Basic and acidic residues" evidence="1">
    <location>
        <begin position="299"/>
        <end position="313"/>
    </location>
</feature>
<feature type="region of interest" description="Disordered" evidence="1">
    <location>
        <begin position="33"/>
        <end position="54"/>
    </location>
</feature>